<name>R7V264_CAPTE</name>
<reference evidence="5 7" key="2">
    <citation type="journal article" date="2013" name="Nature">
        <title>Insights into bilaterian evolution from three spiralian genomes.</title>
        <authorList>
            <person name="Simakov O."/>
            <person name="Marletaz F."/>
            <person name="Cho S.J."/>
            <person name="Edsinger-Gonzales E."/>
            <person name="Havlak P."/>
            <person name="Hellsten U."/>
            <person name="Kuo D.H."/>
            <person name="Larsson T."/>
            <person name="Lv J."/>
            <person name="Arendt D."/>
            <person name="Savage R."/>
            <person name="Osoegawa K."/>
            <person name="de Jong P."/>
            <person name="Grimwood J."/>
            <person name="Chapman J.A."/>
            <person name="Shapiro H."/>
            <person name="Aerts A."/>
            <person name="Otillar R.P."/>
            <person name="Terry A.Y."/>
            <person name="Boore J.L."/>
            <person name="Grigoriev I.V."/>
            <person name="Lindberg D.R."/>
            <person name="Seaver E.C."/>
            <person name="Weisblat D.A."/>
            <person name="Putnam N.H."/>
            <person name="Rokhsar D.S."/>
        </authorList>
    </citation>
    <scope>NUCLEOTIDE SEQUENCE</scope>
    <source>
        <strain evidence="5 7">I ESC-2004</strain>
    </source>
</reference>
<dbReference type="EMBL" id="KB297495">
    <property type="protein sequence ID" value="ELU10421.1"/>
    <property type="molecule type" value="Genomic_DNA"/>
</dbReference>
<protein>
    <recommendedName>
        <fullName evidence="8">Abnormal spindle-like microcephaly-associated protein ASH domain-containing protein</fullName>
    </recommendedName>
</protein>
<dbReference type="EMBL" id="AMQN01006045">
    <property type="status" value="NOT_ANNOTATED_CDS"/>
    <property type="molecule type" value="Genomic_DNA"/>
</dbReference>
<evidence type="ECO:0000313" key="7">
    <source>
        <dbReference type="Proteomes" id="UP000014760"/>
    </source>
</evidence>
<evidence type="ECO:0000259" key="3">
    <source>
        <dbReference type="Pfam" id="PF25248"/>
    </source>
</evidence>
<dbReference type="InterPro" id="IPR057470">
    <property type="entry name" value="Ig_CFAP65_7th"/>
</dbReference>
<dbReference type="InterPro" id="IPR013783">
    <property type="entry name" value="Ig-like_fold"/>
</dbReference>
<evidence type="ECO:0008006" key="8">
    <source>
        <dbReference type="Google" id="ProtNLM"/>
    </source>
</evidence>
<dbReference type="Pfam" id="PF24291">
    <property type="entry name" value="Ig_CFAP65"/>
    <property type="match status" value="1"/>
</dbReference>
<dbReference type="OMA" id="ELEMEYW"/>
<evidence type="ECO:0000259" key="4">
    <source>
        <dbReference type="Pfam" id="PF25249"/>
    </source>
</evidence>
<dbReference type="OrthoDB" id="415597at2759"/>
<evidence type="ECO:0000259" key="2">
    <source>
        <dbReference type="Pfam" id="PF24816"/>
    </source>
</evidence>
<evidence type="ECO:0000313" key="6">
    <source>
        <dbReference type="EnsemblMetazoa" id="CapteP226513"/>
    </source>
</evidence>
<dbReference type="Proteomes" id="UP000014760">
    <property type="component" value="Unassembled WGS sequence"/>
</dbReference>
<dbReference type="PANTHER" id="PTHR46127">
    <property type="entry name" value="CILIA- AND FLAGELLA-ASSOCIATED PROTEIN 65"/>
    <property type="match status" value="1"/>
</dbReference>
<reference evidence="6" key="3">
    <citation type="submission" date="2015-06" db="UniProtKB">
        <authorList>
            <consortium name="EnsemblMetazoa"/>
        </authorList>
    </citation>
    <scope>IDENTIFICATION</scope>
</reference>
<proteinExistence type="predicted"/>
<dbReference type="GO" id="GO:0031514">
    <property type="term" value="C:motile cilium"/>
    <property type="evidence" value="ECO:0007669"/>
    <property type="project" value="UniProtKB-SubCell"/>
</dbReference>
<dbReference type="STRING" id="283909.R7V264"/>
<reference evidence="7" key="1">
    <citation type="submission" date="2012-12" db="EMBL/GenBank/DDBJ databases">
        <authorList>
            <person name="Hellsten U."/>
            <person name="Grimwood J."/>
            <person name="Chapman J.A."/>
            <person name="Shapiro H."/>
            <person name="Aerts A."/>
            <person name="Otillar R.P."/>
            <person name="Terry A.Y."/>
            <person name="Boore J.L."/>
            <person name="Simakov O."/>
            <person name="Marletaz F."/>
            <person name="Cho S.-J."/>
            <person name="Edsinger-Gonzales E."/>
            <person name="Havlak P."/>
            <person name="Kuo D.-H."/>
            <person name="Larsson T."/>
            <person name="Lv J."/>
            <person name="Arendt D."/>
            <person name="Savage R."/>
            <person name="Osoegawa K."/>
            <person name="de Jong P."/>
            <person name="Lindberg D.R."/>
            <person name="Seaver E.C."/>
            <person name="Weisblat D.A."/>
            <person name="Putnam N.H."/>
            <person name="Grigoriev I.V."/>
            <person name="Rokhsar D.S."/>
        </authorList>
    </citation>
    <scope>NUCLEOTIDE SEQUENCE</scope>
    <source>
        <strain evidence="7">I ESC-2004</strain>
    </source>
</reference>
<accession>R7V264</accession>
<evidence type="ECO:0000313" key="5">
    <source>
        <dbReference type="EMBL" id="ELU10421.1"/>
    </source>
</evidence>
<dbReference type="Gene3D" id="2.60.40.10">
    <property type="entry name" value="Immunoglobulins"/>
    <property type="match status" value="5"/>
</dbReference>
<sequence length="1061" mass="118484">MEKNTHEVMMHGSAETPEVLLDNQGVMYFKPTCIGTASIRKYGVKNLSRMPLCFEWNIKHADAKNLVVEPASGVIQPNAVLHCRWRFLPSRQDKHLMKASLIVHGQGQSSRSSGGKKKEFIVRVIGEGSVGEIKAEQTYLDCGPIVVGTSTVVQIPLMNEGDCSLHYTLHIQQTLSGIPDECCAIEPHAIQLESLHGVLPARSKRIIEAVVCPTRRIYYQWSIAYMLLTPEASSLVDESHEPQHLCHVLATGVYPSLVVTDARCLGSAVNISKKQLWNYLNIDDLNKCLDSDPSSAELIYAAATKFSTKRRPPIQTKAIVDFNFGAAPVGSEPCCVQLMFENTGTVPCEWNFLFPSDLQLELEYWAETGDYDEDELHEMKVMDNKLFSIDCPHGVLEPGECQTIKMTYVHSMPGTDRLPVLLKLNRGREVLGVKGVVLNILLNFVGVSVESDRPYIHFPSNRHMFAPTCIGDNHSAIQMYDLYNGGSIPVKFALDLQPLQTLKEENYNHSVFECLNPTGEILPGHTTSIQWKFFPLEAKTYMVDVPVHIHNSETALITFAGVGYDQRILGDTMKVSEDPENNGIPSIQSVSVPGQLCYLSEERITLGNLPLFSRSRRVIAITNKSTEDAASFVWHVTSKKDSKFVQISPRQGHLEPGSSLVCKVTFTARGFPSFYDIDLICEVTNMTEQNNFVSEMNAWETERQRQRVEFTITEDDLDADLRIPAAQDGYGSVTGSRTQSRTGSAKSLATVTLRSIDAIIDQENTRSIDARNPSPDFAKYKTLPPIKQTSIDAERAKLKEKAVIDSKFWAQPEPPETFLLHLGITARSHDIAEFQANFAEKYTDVFIDRTLSEDDSKESKSKSASNVIPQDIECLESESNIVASALTNILRGLLDDTQFHESCQHVMAEPVPYFQQYCAPKMPDSSILINIDTPTTFRPSAKSTPQLPMTPPAHESSRALSCVSSEIKRDVQVFVVHESPSEKEESAMEIMEISEDQSFNEKQVIKKTPAFNNITEGLIENTLMNIIEEAFHQEFNITTRPRLVALLPKQTPTMTPSTNRL</sequence>
<dbReference type="PANTHER" id="PTHR46127:SF1">
    <property type="entry name" value="CILIA- AND FLAGELLA-ASSOCIATED PROTEIN 65"/>
    <property type="match status" value="1"/>
</dbReference>
<keyword evidence="7" id="KW-1185">Reference proteome</keyword>
<dbReference type="Pfam" id="PF25249">
    <property type="entry name" value="Ig_CFAP65_7th"/>
    <property type="match status" value="1"/>
</dbReference>
<feature type="domain" description="CFAP65 eight Ig-like" evidence="3">
    <location>
        <begin position="131"/>
        <end position="252"/>
    </location>
</feature>
<dbReference type="Pfam" id="PF25248">
    <property type="entry name" value="Ig_CFAP65_8th"/>
    <property type="match status" value="1"/>
</dbReference>
<dbReference type="Pfam" id="PF24816">
    <property type="entry name" value="Ig_CFAP65__9th"/>
    <property type="match status" value="1"/>
</dbReference>
<feature type="domain" description="CFAP65-like ninth Ig-like" evidence="2">
    <location>
        <begin position="255"/>
        <end position="431"/>
    </location>
</feature>
<feature type="domain" description="CFAP65 seventh Ig-like" evidence="4">
    <location>
        <begin position="23"/>
        <end position="114"/>
    </location>
</feature>
<dbReference type="GO" id="GO:0005737">
    <property type="term" value="C:cytoplasm"/>
    <property type="evidence" value="ECO:0007669"/>
    <property type="project" value="UniProtKB-SubCell"/>
</dbReference>
<dbReference type="AlphaFoldDB" id="R7V264"/>
<gene>
    <name evidence="5" type="ORF">CAPTEDRAFT_226513</name>
</gene>
<dbReference type="InterPro" id="IPR056305">
    <property type="entry name" value="Ig_CFAP65_10th"/>
</dbReference>
<dbReference type="InterPro" id="IPR052614">
    <property type="entry name" value="CFAP65"/>
</dbReference>
<organism evidence="5">
    <name type="scientific">Capitella teleta</name>
    <name type="common">Polychaete worm</name>
    <dbReference type="NCBI Taxonomy" id="283909"/>
    <lineage>
        <taxon>Eukaryota</taxon>
        <taxon>Metazoa</taxon>
        <taxon>Spiralia</taxon>
        <taxon>Lophotrochozoa</taxon>
        <taxon>Annelida</taxon>
        <taxon>Polychaeta</taxon>
        <taxon>Sedentaria</taxon>
        <taxon>Scolecida</taxon>
        <taxon>Capitellidae</taxon>
        <taxon>Capitella</taxon>
    </lineage>
</organism>
<dbReference type="EnsemblMetazoa" id="CapteT226513">
    <property type="protein sequence ID" value="CapteP226513"/>
    <property type="gene ID" value="CapteG226513"/>
</dbReference>
<feature type="domain" description="CFAP65 tenth Ig-like" evidence="1">
    <location>
        <begin position="449"/>
        <end position="567"/>
    </location>
</feature>
<dbReference type="InterPro" id="IPR057467">
    <property type="entry name" value="Ig_CFAP65_8th"/>
</dbReference>
<evidence type="ECO:0000259" key="1">
    <source>
        <dbReference type="Pfam" id="PF24291"/>
    </source>
</evidence>
<dbReference type="InterPro" id="IPR056344">
    <property type="entry name" value="Ig_CFAP65-like_9th"/>
</dbReference>
<dbReference type="HOGENOM" id="CLU_000944_1_0_1"/>